<dbReference type="EMBL" id="FXTJ01000001">
    <property type="protein sequence ID" value="SMO34510.1"/>
    <property type="molecule type" value="Genomic_DNA"/>
</dbReference>
<proteinExistence type="predicted"/>
<sequence length="169" mass="18661">MLHDVLHAPEPAGADDLALFGRLVGAWRLSWSGREPDGTWSTAVGELHVGRVLGGRAVQDVWVVPGPGEPGAGVPPRAFHGTTVRFPDPRHPGTWRSTWMDPVNGRVRRFTGRPTGDGGVVLLSDDEEPWLRWRFSDVRPDAFTWSAETSHDGGRSWVHDEVMRAERTA</sequence>
<reference evidence="1 2" key="1">
    <citation type="submission" date="2017-05" db="EMBL/GenBank/DDBJ databases">
        <authorList>
            <person name="Varghese N."/>
            <person name="Submissions S."/>
        </authorList>
    </citation>
    <scope>NUCLEOTIDE SEQUENCE [LARGE SCALE GENOMIC DNA]</scope>
    <source>
        <strain evidence="1 2">DSM 46834</strain>
    </source>
</reference>
<dbReference type="RefSeq" id="WP_142456500.1">
    <property type="nucleotide sequence ID" value="NZ_FXTJ01000001.1"/>
</dbReference>
<gene>
    <name evidence="1" type="ORF">SAMN06273567_101144</name>
</gene>
<dbReference type="Proteomes" id="UP000317484">
    <property type="component" value="Unassembled WGS sequence"/>
</dbReference>
<keyword evidence="2" id="KW-1185">Reference proteome</keyword>
<accession>A0A521AIJ3</accession>
<protein>
    <recommendedName>
        <fullName evidence="3">DUF1579 domain-containing protein</fullName>
    </recommendedName>
</protein>
<organism evidence="1 2">
    <name type="scientific">Geodermatophilus aquaeductus</name>
    <dbReference type="NCBI Taxonomy" id="1564161"/>
    <lineage>
        <taxon>Bacteria</taxon>
        <taxon>Bacillati</taxon>
        <taxon>Actinomycetota</taxon>
        <taxon>Actinomycetes</taxon>
        <taxon>Geodermatophilales</taxon>
        <taxon>Geodermatophilaceae</taxon>
        <taxon>Geodermatophilus</taxon>
    </lineage>
</organism>
<evidence type="ECO:0000313" key="2">
    <source>
        <dbReference type="Proteomes" id="UP000317484"/>
    </source>
</evidence>
<evidence type="ECO:0008006" key="3">
    <source>
        <dbReference type="Google" id="ProtNLM"/>
    </source>
</evidence>
<name>A0A521AIJ3_9ACTN</name>
<dbReference type="AlphaFoldDB" id="A0A521AIJ3"/>
<evidence type="ECO:0000313" key="1">
    <source>
        <dbReference type="EMBL" id="SMO34510.1"/>
    </source>
</evidence>